<reference evidence="3" key="1">
    <citation type="submission" date="2022-01" db="EMBL/GenBank/DDBJ databases">
        <authorList>
            <person name="King R."/>
        </authorList>
    </citation>
    <scope>NUCLEOTIDE SEQUENCE</scope>
</reference>
<comment type="similarity">
    <text evidence="1">Belongs to the ubiquitin-activating E1 family.</text>
</comment>
<dbReference type="GO" id="GO:0031510">
    <property type="term" value="C:SUMO activating enzyme complex"/>
    <property type="evidence" value="ECO:0007669"/>
    <property type="project" value="TreeGrafter"/>
</dbReference>
<dbReference type="PANTHER" id="PTHR10953">
    <property type="entry name" value="UBIQUITIN-ACTIVATING ENZYME E1"/>
    <property type="match status" value="1"/>
</dbReference>
<dbReference type="InterPro" id="IPR045886">
    <property type="entry name" value="ThiF/MoeB/HesA"/>
</dbReference>
<sequence>MSENQLSAVETELYDRQIRLWGIESQEKLRAANVLLINIRALGSEIAKNILLSGINSLTILDDGIVTEEEQEKNFLLSKDSKGKKIAEEVLLKAQALNPLVKIKADTDSPASKDPSYFKEFTIIVATCIKTDLLLKIDKVCRANNVKFIFGDVFGTFAYSVSDFQDHEYHEDQVQLAGKKRTHEGAEKTTVKVQGVVNYPELKKVLILPNTKQNADCIKKSKRRNELFFIMLSLIEFRNKKSRNPSLESKENDIKTLQDIKKDIFQLYQVDETKSKLDADIFEIVFGEAIPVCAVLGGVIAQEVIKAVSGKEVPINNVFLFDPITYDGKEETVGV</sequence>
<dbReference type="Pfam" id="PF00899">
    <property type="entry name" value="ThiF"/>
    <property type="match status" value="1"/>
</dbReference>
<evidence type="ECO:0000256" key="1">
    <source>
        <dbReference type="ARBA" id="ARBA00005673"/>
    </source>
</evidence>
<name>A0A9P0GA14_9CUCU</name>
<evidence type="ECO:0000313" key="4">
    <source>
        <dbReference type="Proteomes" id="UP001153636"/>
    </source>
</evidence>
<dbReference type="Gene3D" id="3.40.50.720">
    <property type="entry name" value="NAD(P)-binding Rossmann-like Domain"/>
    <property type="match status" value="1"/>
</dbReference>
<dbReference type="OrthoDB" id="412647at2759"/>
<dbReference type="InterPro" id="IPR035985">
    <property type="entry name" value="Ubiquitin-activating_enz"/>
</dbReference>
<dbReference type="AlphaFoldDB" id="A0A9P0GA14"/>
<dbReference type="InterPro" id="IPR000594">
    <property type="entry name" value="ThiF_NAD_FAD-bd"/>
</dbReference>
<dbReference type="Proteomes" id="UP001153636">
    <property type="component" value="Chromosome 12"/>
</dbReference>
<dbReference type="GO" id="GO:0016925">
    <property type="term" value="P:protein sumoylation"/>
    <property type="evidence" value="ECO:0007669"/>
    <property type="project" value="TreeGrafter"/>
</dbReference>
<gene>
    <name evidence="3" type="ORF">PSYICH_LOCUS3155</name>
</gene>
<dbReference type="GO" id="GO:0005737">
    <property type="term" value="C:cytoplasm"/>
    <property type="evidence" value="ECO:0007669"/>
    <property type="project" value="TreeGrafter"/>
</dbReference>
<dbReference type="SUPFAM" id="SSF69572">
    <property type="entry name" value="Activating enzymes of the ubiquitin-like proteins"/>
    <property type="match status" value="1"/>
</dbReference>
<organism evidence="3 4">
    <name type="scientific">Psylliodes chrysocephalus</name>
    <dbReference type="NCBI Taxonomy" id="3402493"/>
    <lineage>
        <taxon>Eukaryota</taxon>
        <taxon>Metazoa</taxon>
        <taxon>Ecdysozoa</taxon>
        <taxon>Arthropoda</taxon>
        <taxon>Hexapoda</taxon>
        <taxon>Insecta</taxon>
        <taxon>Pterygota</taxon>
        <taxon>Neoptera</taxon>
        <taxon>Endopterygota</taxon>
        <taxon>Coleoptera</taxon>
        <taxon>Polyphaga</taxon>
        <taxon>Cucujiformia</taxon>
        <taxon>Chrysomeloidea</taxon>
        <taxon>Chrysomelidae</taxon>
        <taxon>Galerucinae</taxon>
        <taxon>Alticini</taxon>
        <taxon>Psylliodes</taxon>
    </lineage>
</organism>
<accession>A0A9P0GA14</accession>
<dbReference type="EMBL" id="OV651824">
    <property type="protein sequence ID" value="CAH1102365.1"/>
    <property type="molecule type" value="Genomic_DNA"/>
</dbReference>
<proteinExistence type="inferred from homology"/>
<protein>
    <recommendedName>
        <fullName evidence="2">THIF-type NAD/FAD binding fold domain-containing protein</fullName>
    </recommendedName>
</protein>
<dbReference type="GO" id="GO:0019948">
    <property type="term" value="F:SUMO activating enzyme activity"/>
    <property type="evidence" value="ECO:0007669"/>
    <property type="project" value="TreeGrafter"/>
</dbReference>
<evidence type="ECO:0000259" key="2">
    <source>
        <dbReference type="Pfam" id="PF00899"/>
    </source>
</evidence>
<feature type="domain" description="THIF-type NAD/FAD binding fold" evidence="2">
    <location>
        <begin position="14"/>
        <end position="327"/>
    </location>
</feature>
<keyword evidence="4" id="KW-1185">Reference proteome</keyword>
<dbReference type="PANTHER" id="PTHR10953:SF162">
    <property type="entry name" value="SUMO-ACTIVATING ENZYME SUBUNIT 1"/>
    <property type="match status" value="1"/>
</dbReference>
<evidence type="ECO:0000313" key="3">
    <source>
        <dbReference type="EMBL" id="CAH1102365.1"/>
    </source>
</evidence>